<gene>
    <name evidence="2" type="ORF">MFIFM68171_01619</name>
</gene>
<dbReference type="GeneID" id="98172364"/>
<feature type="compositionally biased region" description="Basic and acidic residues" evidence="1">
    <location>
        <begin position="19"/>
        <end position="38"/>
    </location>
</feature>
<feature type="region of interest" description="Disordered" evidence="1">
    <location>
        <begin position="16"/>
        <end position="62"/>
    </location>
</feature>
<organism evidence="2 3">
    <name type="scientific">Madurella fahalii</name>
    <dbReference type="NCBI Taxonomy" id="1157608"/>
    <lineage>
        <taxon>Eukaryota</taxon>
        <taxon>Fungi</taxon>
        <taxon>Dikarya</taxon>
        <taxon>Ascomycota</taxon>
        <taxon>Pezizomycotina</taxon>
        <taxon>Sordariomycetes</taxon>
        <taxon>Sordariomycetidae</taxon>
        <taxon>Sordariales</taxon>
        <taxon>Sordariales incertae sedis</taxon>
        <taxon>Madurella</taxon>
    </lineage>
</organism>
<keyword evidence="3" id="KW-1185">Reference proteome</keyword>
<evidence type="ECO:0000313" key="2">
    <source>
        <dbReference type="EMBL" id="GAB1311409.1"/>
    </source>
</evidence>
<evidence type="ECO:0000256" key="1">
    <source>
        <dbReference type="SAM" id="MobiDB-lite"/>
    </source>
</evidence>
<comment type="caution">
    <text evidence="2">The sequence shown here is derived from an EMBL/GenBank/DDBJ whole genome shotgun (WGS) entry which is preliminary data.</text>
</comment>
<dbReference type="Proteomes" id="UP001628179">
    <property type="component" value="Unassembled WGS sequence"/>
</dbReference>
<dbReference type="EMBL" id="BAAFSV010000001">
    <property type="protein sequence ID" value="GAB1311409.1"/>
    <property type="molecule type" value="Genomic_DNA"/>
</dbReference>
<evidence type="ECO:0000313" key="3">
    <source>
        <dbReference type="Proteomes" id="UP001628179"/>
    </source>
</evidence>
<dbReference type="RefSeq" id="XP_070913142.1">
    <property type="nucleotide sequence ID" value="XM_071057041.1"/>
</dbReference>
<sequence length="137" mass="15419">MAIPLYTAIRTTLRMPDSTLHRGHPDHTGHTGHTEHIRFRTTANRPYRTGRGHPRAPANSLTPTGLALSIRAKPQGHMWHHRQALLPLTGLMPYHPHRPPTWGLPAMSALTPHQTSPLSRCHISMVSHLLYTLVLLR</sequence>
<name>A0ABQ0G0Z8_9PEZI</name>
<reference evidence="2 3" key="1">
    <citation type="submission" date="2024-09" db="EMBL/GenBank/DDBJ databases">
        <title>Itraconazole resistance in Madurella fahalii resulting from another homologue of gene encoding cytochrome P450 14-alpha sterol demethylase (CYP51).</title>
        <authorList>
            <person name="Yoshioka I."/>
            <person name="Fahal A.H."/>
            <person name="Kaneko S."/>
            <person name="Yaguchi T."/>
        </authorList>
    </citation>
    <scope>NUCLEOTIDE SEQUENCE [LARGE SCALE GENOMIC DNA]</scope>
    <source>
        <strain evidence="2 3">IFM 68171</strain>
    </source>
</reference>
<proteinExistence type="predicted"/>
<protein>
    <submittedName>
        <fullName evidence="2">Uncharacterized protein</fullName>
    </submittedName>
</protein>
<accession>A0ABQ0G0Z8</accession>